<proteinExistence type="predicted"/>
<dbReference type="SUPFAM" id="SSF88713">
    <property type="entry name" value="Glycoside hydrolase/deacetylase"/>
    <property type="match status" value="1"/>
</dbReference>
<keyword evidence="2" id="KW-1185">Reference proteome</keyword>
<dbReference type="RefSeq" id="WP_377565984.1">
    <property type="nucleotide sequence ID" value="NZ_JBHTJZ010000024.1"/>
</dbReference>
<sequence length="562" mass="62837">MRMASVGILLDKTAVERRHRYGLNVFESYIGEVLGHTGMPYEWIDGINDVVSMKPDVLIVACMDDNQAAAEVIWSYAEAGGIVISYGGLRPLASRLGCHEDREIQIGYALTADEADRLPLRCLNATPWKQANSGAYSVKPIGTVLKEGPNGSPSGAALLKFQVGQGFIERWSMNIPATIVRFQQGTGPVISDGIPARDGTGAVDEDILKADDRIALDWDYDRMRTETGAPYFAYPYADLWREKLLGHLLQCVASLDLTLPFIGYWPDGVSCVAMISHDSDLNIDDTAETTLKVLKECGIHSSWCMIEPGYSPSIYEKVISEGHELAFHFNALVEQQGQWDRAEFDRQYQWLKDATGLEHFTSNKNHYTRFEGWGELFEWCEQSGIGADQTRGPSKKGNIGFLFGTCHPYFPIAWFDEGNRPYNVLEISFLTQDLDHWNLADSSVIVPFLEQVRRVEGVAHFLFHQVHIHEQPAVAQALGKVVSEAVSRGFQFWTSKQVNDWERARRKARIAGVWLHGEVVVEGAEQLENAVVYVPVAAGSPDMETEMRFGVPCRKIVLNSSR</sequence>
<dbReference type="Gene3D" id="3.20.20.370">
    <property type="entry name" value="Glycoside hydrolase/deacetylase"/>
    <property type="match status" value="1"/>
</dbReference>
<evidence type="ECO:0000313" key="1">
    <source>
        <dbReference type="EMBL" id="MFD0960965.1"/>
    </source>
</evidence>
<evidence type="ECO:0000313" key="2">
    <source>
        <dbReference type="Proteomes" id="UP001596989"/>
    </source>
</evidence>
<evidence type="ECO:0008006" key="3">
    <source>
        <dbReference type="Google" id="ProtNLM"/>
    </source>
</evidence>
<dbReference type="Proteomes" id="UP001596989">
    <property type="component" value="Unassembled WGS sequence"/>
</dbReference>
<name>A0ABW3HUK4_9BACL</name>
<organism evidence="1 2">
    <name type="scientific">Paenibacillus chungangensis</name>
    <dbReference type="NCBI Taxonomy" id="696535"/>
    <lineage>
        <taxon>Bacteria</taxon>
        <taxon>Bacillati</taxon>
        <taxon>Bacillota</taxon>
        <taxon>Bacilli</taxon>
        <taxon>Bacillales</taxon>
        <taxon>Paenibacillaceae</taxon>
        <taxon>Paenibacillus</taxon>
    </lineage>
</organism>
<dbReference type="EMBL" id="JBHTJZ010000024">
    <property type="protein sequence ID" value="MFD0960965.1"/>
    <property type="molecule type" value="Genomic_DNA"/>
</dbReference>
<protein>
    <recommendedName>
        <fullName evidence="3">NodB homology domain-containing protein</fullName>
    </recommendedName>
</protein>
<reference evidence="2" key="1">
    <citation type="journal article" date="2019" name="Int. J. Syst. Evol. Microbiol.">
        <title>The Global Catalogue of Microorganisms (GCM) 10K type strain sequencing project: providing services to taxonomists for standard genome sequencing and annotation.</title>
        <authorList>
            <consortium name="The Broad Institute Genomics Platform"/>
            <consortium name="The Broad Institute Genome Sequencing Center for Infectious Disease"/>
            <person name="Wu L."/>
            <person name="Ma J."/>
        </authorList>
    </citation>
    <scope>NUCLEOTIDE SEQUENCE [LARGE SCALE GENOMIC DNA]</scope>
    <source>
        <strain evidence="2">CCUG 59129</strain>
    </source>
</reference>
<dbReference type="InterPro" id="IPR011330">
    <property type="entry name" value="Glyco_hydro/deAcase_b/a-brl"/>
</dbReference>
<accession>A0ABW3HUK4</accession>
<comment type="caution">
    <text evidence="1">The sequence shown here is derived from an EMBL/GenBank/DDBJ whole genome shotgun (WGS) entry which is preliminary data.</text>
</comment>
<gene>
    <name evidence="1" type="ORF">ACFQ2I_16360</name>
</gene>